<dbReference type="AlphaFoldDB" id="A0AAU8PIH6"/>
<dbReference type="KEGG" id="tpg:TPEGAU_0984a"/>
<evidence type="ECO:0000313" key="1">
    <source>
        <dbReference type="EMBL" id="AEZ60261.1"/>
    </source>
</evidence>
<sequence length="104" mass="11680">MRPLSVDPSIEHNYRSDVAPAQLATSYSPSRIIHDLPIIPWGVSAIQSRVLLSGVHRAACTTCSGWFTVLHSLCYTSRAVCARRNGIFFNLWEDTWLSTSFKLK</sequence>
<accession>A0AAU8PIH6</accession>
<protein>
    <submittedName>
        <fullName evidence="1">Uncharacterized protein</fullName>
    </submittedName>
</protein>
<gene>
    <name evidence="1" type="ordered locus">TPEGAU_0984a</name>
</gene>
<organism evidence="1 2">
    <name type="scientific">Treponema pallidum subsp. pertenue (strain Gauthier)</name>
    <dbReference type="NCBI Taxonomy" id="491080"/>
    <lineage>
        <taxon>Bacteria</taxon>
        <taxon>Pseudomonadati</taxon>
        <taxon>Spirochaetota</taxon>
        <taxon>Spirochaetia</taxon>
        <taxon>Spirochaetales</taxon>
        <taxon>Treponemataceae</taxon>
        <taxon>Treponema</taxon>
    </lineage>
</organism>
<dbReference type="Proteomes" id="UP000008192">
    <property type="component" value="Chromosome"/>
</dbReference>
<reference evidence="2" key="1">
    <citation type="journal article" date="2012" name="PLoS Negl. Trop. Dis.">
        <title>Whole genome sequences of three Treponema pallidum ssp. pertenue strains: yaws and syphilis treponemes differ in less than 0.2% of the genome sequence.</title>
        <authorList>
            <person name="Cejkova D."/>
            <person name="Zobanikova M."/>
            <person name="Chen L."/>
            <person name="Pospisilova P."/>
            <person name="Strouhal M."/>
            <person name="Qin X."/>
            <person name="Mikalova L."/>
            <person name="Norris S.J."/>
            <person name="Muzny D.M."/>
            <person name="Gibbs R.A."/>
            <person name="Fulton L.L."/>
            <person name="Sodergren E."/>
            <person name="Weinstock G.M."/>
            <person name="Smajs D."/>
        </authorList>
    </citation>
    <scope>NUCLEOTIDE SEQUENCE [LARGE SCALE GENOMIC DNA]</scope>
    <source>
        <strain evidence="2">Gauthier</strain>
    </source>
</reference>
<name>A0AAU8PIH6_TREPG</name>
<dbReference type="EMBL" id="CP002376">
    <property type="protein sequence ID" value="AEZ60261.1"/>
    <property type="molecule type" value="Genomic_DNA"/>
</dbReference>
<proteinExistence type="predicted"/>
<evidence type="ECO:0000313" key="2">
    <source>
        <dbReference type="Proteomes" id="UP000008192"/>
    </source>
</evidence>